<sequence length="84" mass="9963">MVMVRLHYLPPTNKENLMKHIVKYTESERGWGGEIWYRPFDTEAEALMEVNDVNKDLPKDHVPTYYIQAEYIGVKDKVPEGYKF</sequence>
<dbReference type="GeneID" id="99978728"/>
<protein>
    <submittedName>
        <fullName evidence="1">Uncharacterized protein</fullName>
    </submittedName>
</protein>
<gene>
    <name evidence="1" type="ORF">GECvBN7_gp080c</name>
</gene>
<keyword evidence="2" id="KW-1185">Reference proteome</keyword>
<dbReference type="RefSeq" id="YP_011816454.1">
    <property type="nucleotide sequence ID" value="NC_103215.1"/>
</dbReference>
<evidence type="ECO:0000313" key="2">
    <source>
        <dbReference type="Proteomes" id="UP000594620"/>
    </source>
</evidence>
<accession>A0A7S9SSB6</accession>
<reference evidence="1 2" key="1">
    <citation type="submission" date="2020-09" db="EMBL/GenBank/DDBJ databases">
        <authorList>
            <person name="Makalatia K."/>
            <person name="Wagemans J."/>
        </authorList>
    </citation>
    <scope>NUCLEOTIDE SEQUENCE [LARGE SCALE GENOMIC DNA]</scope>
</reference>
<evidence type="ECO:0000313" key="1">
    <source>
        <dbReference type="EMBL" id="QPI15523.1"/>
    </source>
</evidence>
<dbReference type="EMBL" id="MW006481">
    <property type="protein sequence ID" value="QPI15523.1"/>
    <property type="molecule type" value="Genomic_DNA"/>
</dbReference>
<dbReference type="Proteomes" id="UP000594620">
    <property type="component" value="Segment"/>
</dbReference>
<proteinExistence type="predicted"/>
<name>A0A7S9SSB6_9CAUD</name>
<organism evidence="1 2">
    <name type="scientific">Salmonella phage GEC_vB_N7</name>
    <dbReference type="NCBI Taxonomy" id="2777380"/>
    <lineage>
        <taxon>Viruses</taxon>
        <taxon>Duplodnaviria</taxon>
        <taxon>Heunggongvirae</taxon>
        <taxon>Uroviricota</taxon>
        <taxon>Caudoviricetes</taxon>
        <taxon>Demerecviridae</taxon>
        <taxon>Markadamsvirinae</taxon>
        <taxon>Epseptimavirus</taxon>
        <taxon>Epseptimavirus N7</taxon>
    </lineage>
</organism>